<name>A0A813GTI2_POLGL</name>
<dbReference type="GO" id="GO:0008270">
    <property type="term" value="F:zinc ion binding"/>
    <property type="evidence" value="ECO:0007669"/>
    <property type="project" value="UniProtKB-KW"/>
</dbReference>
<dbReference type="InterPro" id="IPR051826">
    <property type="entry name" value="E3_ubiquitin-ligase_domain"/>
</dbReference>
<dbReference type="Proteomes" id="UP000654075">
    <property type="component" value="Unassembled WGS sequence"/>
</dbReference>
<dbReference type="PANTHER" id="PTHR22765">
    <property type="entry name" value="RING FINGER AND PROTEASE ASSOCIATED DOMAIN-CONTAINING"/>
    <property type="match status" value="1"/>
</dbReference>
<dbReference type="Pfam" id="PF17123">
    <property type="entry name" value="zf-RING_11"/>
    <property type="match status" value="1"/>
</dbReference>
<dbReference type="InterPro" id="IPR001841">
    <property type="entry name" value="Znf_RING"/>
</dbReference>
<sequence length="262" mass="29889">MSDTSDTLRWLSTKGFTTWRCIVLMAGCCELLVSSFIFFYALLQADDNMVFLYCPVLLASFSYLRLFFQWFSQTRCSSHQNTLQSQQDARSLWQYALAYRVVPLAILSCSVWETWSIALPLAREVLMWFAVLELVLCTAVFLGYYLDTEAQLSSEPFPPPKIVRASAIDKLFATSRMFTFEPEDVKDADVLEVDEDELHQDMCTICLADFEVGDSATRLPCRHIFHSACIECWTRSMQGPFIGCPLRCETGQVSILGRHTPI</sequence>
<keyword evidence="2" id="KW-0812">Transmembrane</keyword>
<evidence type="ECO:0000256" key="1">
    <source>
        <dbReference type="PROSITE-ProRule" id="PRU00175"/>
    </source>
</evidence>
<protein>
    <recommendedName>
        <fullName evidence="3">RING-type domain-containing protein</fullName>
    </recommendedName>
</protein>
<feature type="transmembrane region" description="Helical" evidence="2">
    <location>
        <begin position="125"/>
        <end position="146"/>
    </location>
</feature>
<feature type="transmembrane region" description="Helical" evidence="2">
    <location>
        <begin position="92"/>
        <end position="113"/>
    </location>
</feature>
<dbReference type="InterPro" id="IPR013083">
    <property type="entry name" value="Znf_RING/FYVE/PHD"/>
</dbReference>
<dbReference type="PROSITE" id="PS50089">
    <property type="entry name" value="ZF_RING_2"/>
    <property type="match status" value="1"/>
</dbReference>
<feature type="domain" description="RING-type" evidence="3">
    <location>
        <begin position="203"/>
        <end position="246"/>
    </location>
</feature>
<keyword evidence="2" id="KW-1133">Transmembrane helix</keyword>
<keyword evidence="1" id="KW-0479">Metal-binding</keyword>
<dbReference type="OrthoDB" id="8062037at2759"/>
<dbReference type="AlphaFoldDB" id="A0A813GTI2"/>
<organism evidence="5 6">
    <name type="scientific">Polarella glacialis</name>
    <name type="common">Dinoflagellate</name>
    <dbReference type="NCBI Taxonomy" id="89957"/>
    <lineage>
        <taxon>Eukaryota</taxon>
        <taxon>Sar</taxon>
        <taxon>Alveolata</taxon>
        <taxon>Dinophyceae</taxon>
        <taxon>Suessiales</taxon>
        <taxon>Suessiaceae</taxon>
        <taxon>Polarella</taxon>
    </lineage>
</organism>
<comment type="caution">
    <text evidence="5">The sequence shown here is derived from an EMBL/GenBank/DDBJ whole genome shotgun (WGS) entry which is preliminary data.</text>
</comment>
<evidence type="ECO:0000313" key="5">
    <source>
        <dbReference type="EMBL" id="CAE8628914.1"/>
    </source>
</evidence>
<dbReference type="GO" id="GO:0061630">
    <property type="term" value="F:ubiquitin protein ligase activity"/>
    <property type="evidence" value="ECO:0007669"/>
    <property type="project" value="TreeGrafter"/>
</dbReference>
<accession>A0A813GTI2</accession>
<dbReference type="EMBL" id="CAJNNV010008995">
    <property type="protein sequence ID" value="CAE8596886.1"/>
    <property type="molecule type" value="Genomic_DNA"/>
</dbReference>
<gene>
    <name evidence="4" type="ORF">PGLA1383_LOCUS15344</name>
    <name evidence="5" type="ORF">PGLA1383_LOCUS45513</name>
</gene>
<proteinExistence type="predicted"/>
<keyword evidence="6" id="KW-1185">Reference proteome</keyword>
<evidence type="ECO:0000259" key="3">
    <source>
        <dbReference type="PROSITE" id="PS50089"/>
    </source>
</evidence>
<reference evidence="5" key="1">
    <citation type="submission" date="2021-02" db="EMBL/GenBank/DDBJ databases">
        <authorList>
            <person name="Dougan E. K."/>
            <person name="Rhodes N."/>
            <person name="Thang M."/>
            <person name="Chan C."/>
        </authorList>
    </citation>
    <scope>NUCLEOTIDE SEQUENCE</scope>
</reference>
<evidence type="ECO:0000256" key="2">
    <source>
        <dbReference type="SAM" id="Phobius"/>
    </source>
</evidence>
<keyword evidence="1" id="KW-0862">Zinc</keyword>
<dbReference type="PANTHER" id="PTHR22765:SF434">
    <property type="entry name" value="GB|AAD18119.1-RELATED"/>
    <property type="match status" value="1"/>
</dbReference>
<dbReference type="Gene3D" id="3.30.40.10">
    <property type="entry name" value="Zinc/RING finger domain, C3HC4 (zinc finger)"/>
    <property type="match status" value="1"/>
</dbReference>
<dbReference type="SUPFAM" id="SSF57850">
    <property type="entry name" value="RING/U-box"/>
    <property type="match status" value="1"/>
</dbReference>
<feature type="transmembrane region" description="Helical" evidence="2">
    <location>
        <begin position="21"/>
        <end position="43"/>
    </location>
</feature>
<evidence type="ECO:0000313" key="4">
    <source>
        <dbReference type="EMBL" id="CAE8596886.1"/>
    </source>
</evidence>
<dbReference type="SMART" id="SM00184">
    <property type="entry name" value="RING"/>
    <property type="match status" value="1"/>
</dbReference>
<dbReference type="GO" id="GO:0006511">
    <property type="term" value="P:ubiquitin-dependent protein catabolic process"/>
    <property type="evidence" value="ECO:0007669"/>
    <property type="project" value="TreeGrafter"/>
</dbReference>
<evidence type="ECO:0000313" key="6">
    <source>
        <dbReference type="Proteomes" id="UP000654075"/>
    </source>
</evidence>
<keyword evidence="1" id="KW-0863">Zinc-finger</keyword>
<feature type="transmembrane region" description="Helical" evidence="2">
    <location>
        <begin position="49"/>
        <end position="71"/>
    </location>
</feature>
<dbReference type="EMBL" id="CAJNNV010029537">
    <property type="protein sequence ID" value="CAE8628914.1"/>
    <property type="molecule type" value="Genomic_DNA"/>
</dbReference>
<keyword evidence="2" id="KW-0472">Membrane</keyword>